<dbReference type="GO" id="GO:0016020">
    <property type="term" value="C:membrane"/>
    <property type="evidence" value="ECO:0007669"/>
    <property type="project" value="InterPro"/>
</dbReference>
<feature type="transmembrane region" description="Helical" evidence="2">
    <location>
        <begin position="116"/>
        <end position="136"/>
    </location>
</feature>
<dbReference type="PANTHER" id="PTHR22911">
    <property type="entry name" value="ACYL-MALONYL CONDENSING ENZYME-RELATED"/>
    <property type="match status" value="1"/>
</dbReference>
<reference evidence="5" key="1">
    <citation type="submission" date="2016-10" db="EMBL/GenBank/DDBJ databases">
        <authorList>
            <person name="Varghese N."/>
            <person name="Submissions S."/>
        </authorList>
    </citation>
    <scope>NUCLEOTIDE SEQUENCE [LARGE SCALE GENOMIC DNA]</scope>
    <source>
        <strain evidence="5">VPI 5359</strain>
    </source>
</reference>
<evidence type="ECO:0000256" key="1">
    <source>
        <dbReference type="ARBA" id="ARBA00007362"/>
    </source>
</evidence>
<feature type="transmembrane region" description="Helical" evidence="2">
    <location>
        <begin position="7"/>
        <end position="25"/>
    </location>
</feature>
<feature type="transmembrane region" description="Helical" evidence="2">
    <location>
        <begin position="174"/>
        <end position="191"/>
    </location>
</feature>
<organism evidence="4 5">
    <name type="scientific">Eubacterium barkeri</name>
    <name type="common">Clostridium barkeri</name>
    <dbReference type="NCBI Taxonomy" id="1528"/>
    <lineage>
        <taxon>Bacteria</taxon>
        <taxon>Bacillati</taxon>
        <taxon>Bacillota</taxon>
        <taxon>Clostridia</taxon>
        <taxon>Eubacteriales</taxon>
        <taxon>Eubacteriaceae</taxon>
        <taxon>Eubacterium</taxon>
    </lineage>
</organism>
<dbReference type="InterPro" id="IPR037185">
    <property type="entry name" value="EmrE-like"/>
</dbReference>
<keyword evidence="2" id="KW-0812">Transmembrane</keyword>
<name>A0A1H3IYF2_EUBBA</name>
<dbReference type="Pfam" id="PF00892">
    <property type="entry name" value="EamA"/>
    <property type="match status" value="2"/>
</dbReference>
<dbReference type="Proteomes" id="UP000199652">
    <property type="component" value="Unassembled WGS sequence"/>
</dbReference>
<keyword evidence="5" id="KW-1185">Reference proteome</keyword>
<comment type="similarity">
    <text evidence="1">Belongs to the EamA transporter family.</text>
</comment>
<dbReference type="OrthoDB" id="9814731at2"/>
<feature type="transmembrane region" description="Helical" evidence="2">
    <location>
        <begin position="142"/>
        <end position="162"/>
    </location>
</feature>
<feature type="domain" description="EamA" evidence="3">
    <location>
        <begin position="143"/>
        <end position="275"/>
    </location>
</feature>
<feature type="transmembrane region" description="Helical" evidence="2">
    <location>
        <begin position="62"/>
        <end position="79"/>
    </location>
</feature>
<feature type="transmembrane region" description="Helical" evidence="2">
    <location>
        <begin position="85"/>
        <end position="104"/>
    </location>
</feature>
<dbReference type="RefSeq" id="WP_090246808.1">
    <property type="nucleotide sequence ID" value="NZ_FNOU01000026.1"/>
</dbReference>
<gene>
    <name evidence="4" type="ORF">SAMN04488579_1262</name>
</gene>
<accession>A0A1H3IYF2</accession>
<feature type="transmembrane region" description="Helical" evidence="2">
    <location>
        <begin position="233"/>
        <end position="252"/>
    </location>
</feature>
<feature type="transmembrane region" description="Helical" evidence="2">
    <location>
        <begin position="258"/>
        <end position="275"/>
    </location>
</feature>
<evidence type="ECO:0000313" key="4">
    <source>
        <dbReference type="EMBL" id="SDY32682.1"/>
    </source>
</evidence>
<dbReference type="AlphaFoldDB" id="A0A1H3IYF2"/>
<dbReference type="STRING" id="1528.SAMN04488579_1262"/>
<feature type="transmembrane region" description="Helical" evidence="2">
    <location>
        <begin position="31"/>
        <end position="50"/>
    </location>
</feature>
<keyword evidence="2" id="KW-0472">Membrane</keyword>
<dbReference type="EMBL" id="FNOU01000026">
    <property type="protein sequence ID" value="SDY32682.1"/>
    <property type="molecule type" value="Genomic_DNA"/>
</dbReference>
<evidence type="ECO:0000259" key="3">
    <source>
        <dbReference type="Pfam" id="PF00892"/>
    </source>
</evidence>
<protein>
    <submittedName>
        <fullName evidence="4">Permease of the drug/metabolite transporter (DMT) superfamily</fullName>
    </submittedName>
</protein>
<dbReference type="PROSITE" id="PS51257">
    <property type="entry name" value="PROKAR_LIPOPROTEIN"/>
    <property type="match status" value="1"/>
</dbReference>
<feature type="domain" description="EamA" evidence="3">
    <location>
        <begin position="6"/>
        <end position="130"/>
    </location>
</feature>
<dbReference type="SUPFAM" id="SSF103481">
    <property type="entry name" value="Multidrug resistance efflux transporter EmrE"/>
    <property type="match status" value="1"/>
</dbReference>
<sequence length="285" mass="30918">MDNRKKGVLCIVIATVLLSCGGVLIKSVDASSMTIAAVRGGIAGIVFIPFIQWKKLRFDKSFVGLILAYSFLTATFVTATKMTTAANAIILQCTAPLWLYLFYLISGKKSIVMSELVPRLVILCGILVILFDPTNAGGDQALFGNLLALASGIAYAAEQYLMEKDYPMNDLSKVGIINLIMAFGMLLLFNHQIDILNISWSNWLVLIFLGVVQLGGAYLFLFKGVRLVSAFEASIISLLEPILNPILVFFIIGEKPTGFTILGFAAILVGILLTLRPEKCQAGVN</sequence>
<dbReference type="InterPro" id="IPR000620">
    <property type="entry name" value="EamA_dom"/>
</dbReference>
<evidence type="ECO:0000313" key="5">
    <source>
        <dbReference type="Proteomes" id="UP000199652"/>
    </source>
</evidence>
<keyword evidence="2" id="KW-1133">Transmembrane helix</keyword>
<dbReference type="PANTHER" id="PTHR22911:SF79">
    <property type="entry name" value="MOBA-LIKE NTP TRANSFERASE DOMAIN-CONTAINING PROTEIN"/>
    <property type="match status" value="1"/>
</dbReference>
<evidence type="ECO:0000256" key="2">
    <source>
        <dbReference type="SAM" id="Phobius"/>
    </source>
</evidence>
<proteinExistence type="inferred from homology"/>
<feature type="transmembrane region" description="Helical" evidence="2">
    <location>
        <begin position="203"/>
        <end position="221"/>
    </location>
</feature>